<name>A0A239YPE2_9STAP</name>
<protein>
    <submittedName>
        <fullName evidence="1">Uncharacterized protein</fullName>
    </submittedName>
</protein>
<dbReference type="KEGG" id="sste:SAMEA4384403_0617"/>
<dbReference type="OrthoDB" id="2411745at2"/>
<gene>
    <name evidence="1" type="ORF">SAMEA4384403_00617</name>
</gene>
<accession>A0A239YPE2</accession>
<organism evidence="1 2">
    <name type="scientific">Mammaliicoccus stepanovicii</name>
    <dbReference type="NCBI Taxonomy" id="643214"/>
    <lineage>
        <taxon>Bacteria</taxon>
        <taxon>Bacillati</taxon>
        <taxon>Bacillota</taxon>
        <taxon>Bacilli</taxon>
        <taxon>Bacillales</taxon>
        <taxon>Staphylococcaceae</taxon>
        <taxon>Mammaliicoccus</taxon>
    </lineage>
</organism>
<proteinExistence type="predicted"/>
<dbReference type="AlphaFoldDB" id="A0A239YPE2"/>
<dbReference type="EMBL" id="LT906462">
    <property type="protein sequence ID" value="SNV60118.1"/>
    <property type="molecule type" value="Genomic_DNA"/>
</dbReference>
<evidence type="ECO:0000313" key="1">
    <source>
        <dbReference type="EMBL" id="SNV60118.1"/>
    </source>
</evidence>
<evidence type="ECO:0000313" key="2">
    <source>
        <dbReference type="Proteomes" id="UP000242084"/>
    </source>
</evidence>
<reference evidence="1 2" key="1">
    <citation type="submission" date="2017-06" db="EMBL/GenBank/DDBJ databases">
        <authorList>
            <consortium name="Pathogen Informatics"/>
        </authorList>
    </citation>
    <scope>NUCLEOTIDE SEQUENCE [LARGE SCALE GENOMIC DNA]</scope>
    <source>
        <strain evidence="1 2">NCTC13839</strain>
    </source>
</reference>
<dbReference type="RefSeq" id="WP_095086576.1">
    <property type="nucleotide sequence ID" value="NZ_BMDM01000003.1"/>
</dbReference>
<dbReference type="Proteomes" id="UP000242084">
    <property type="component" value="Chromosome 1"/>
</dbReference>
<sequence length="128" mass="15231">MRKRFRGCILKVTLRGVKQTSNDKELTIEVELEIWKKRHYKDKFNDNMDANFFARLNDDMMQQAAMSDKNEKVEQPTGSYFEHNSHYKGKLRFIFPKDMDFKNGVEIAYLDIDGHHFKELILPVKLKS</sequence>
<keyword evidence="2" id="KW-1185">Reference proteome</keyword>